<accession>A0A1H0RGC3</accession>
<keyword evidence="2" id="KW-1185">Reference proteome</keyword>
<name>A0A1H0RGC3_9BURK</name>
<evidence type="ECO:0000313" key="2">
    <source>
        <dbReference type="Proteomes" id="UP000199317"/>
    </source>
</evidence>
<protein>
    <submittedName>
        <fullName evidence="1">Uncharacterized protein</fullName>
    </submittedName>
</protein>
<evidence type="ECO:0000313" key="1">
    <source>
        <dbReference type="EMBL" id="SDP28481.1"/>
    </source>
</evidence>
<dbReference type="EMBL" id="FNJL01000010">
    <property type="protein sequence ID" value="SDP28481.1"/>
    <property type="molecule type" value="Genomic_DNA"/>
</dbReference>
<reference evidence="2" key="1">
    <citation type="submission" date="2016-10" db="EMBL/GenBank/DDBJ databases">
        <authorList>
            <person name="Varghese N."/>
            <person name="Submissions S."/>
        </authorList>
    </citation>
    <scope>NUCLEOTIDE SEQUENCE [LARGE SCALE GENOMIC DNA]</scope>
    <source>
        <strain evidence="2">DSM 17101</strain>
    </source>
</reference>
<dbReference type="Proteomes" id="UP000199317">
    <property type="component" value="Unassembled WGS sequence"/>
</dbReference>
<dbReference type="RefSeq" id="WP_092834185.1">
    <property type="nucleotide sequence ID" value="NZ_FNJL01000010.1"/>
</dbReference>
<sequence length="86" mass="9867">MTRQEKATRLVRRISVKDEAGRTRSVEEWGDFMRVQFNEGTWSEWNRSGGRFKLRQQTVNPTDDKQGFAVPTTGEVLTIVSPTPPN</sequence>
<dbReference type="AlphaFoldDB" id="A0A1H0RGC3"/>
<gene>
    <name evidence="1" type="ORF">SAMN04489708_11049</name>
</gene>
<organism evidence="1 2">
    <name type="scientific">Paracidovorax cattleyae</name>
    <dbReference type="NCBI Taxonomy" id="80868"/>
    <lineage>
        <taxon>Bacteria</taxon>
        <taxon>Pseudomonadati</taxon>
        <taxon>Pseudomonadota</taxon>
        <taxon>Betaproteobacteria</taxon>
        <taxon>Burkholderiales</taxon>
        <taxon>Comamonadaceae</taxon>
        <taxon>Paracidovorax</taxon>
    </lineage>
</organism>
<proteinExistence type="predicted"/>